<evidence type="ECO:0000256" key="1">
    <source>
        <dbReference type="SAM" id="Phobius"/>
    </source>
</evidence>
<comment type="caution">
    <text evidence="4">The sequence shown here is derived from an EMBL/GenBank/DDBJ whole genome shotgun (WGS) entry which is preliminary data.</text>
</comment>
<evidence type="ECO:0000259" key="3">
    <source>
        <dbReference type="Pfam" id="PF16344"/>
    </source>
</evidence>
<evidence type="ECO:0000259" key="2">
    <source>
        <dbReference type="Pfam" id="PF04773"/>
    </source>
</evidence>
<dbReference type="Gene3D" id="2.60.120.1440">
    <property type="match status" value="1"/>
</dbReference>
<dbReference type="Pfam" id="PF16344">
    <property type="entry name" value="FecR_C"/>
    <property type="match status" value="1"/>
</dbReference>
<feature type="domain" description="Protein FecR C-terminal" evidence="3">
    <location>
        <begin position="281"/>
        <end position="346"/>
    </location>
</feature>
<proteinExistence type="predicted"/>
<dbReference type="PIRSF" id="PIRSF018266">
    <property type="entry name" value="FecR"/>
    <property type="match status" value="1"/>
</dbReference>
<dbReference type="InterPro" id="IPR032508">
    <property type="entry name" value="FecR_C"/>
</dbReference>
<keyword evidence="5" id="KW-1185">Reference proteome</keyword>
<name>A0A0E9N305_9BACT</name>
<dbReference type="AlphaFoldDB" id="A0A0E9N305"/>
<gene>
    <name evidence="4" type="ORF">FPE01S_03_00860</name>
</gene>
<dbReference type="Proteomes" id="UP000033121">
    <property type="component" value="Unassembled WGS sequence"/>
</dbReference>
<evidence type="ECO:0000313" key="4">
    <source>
        <dbReference type="EMBL" id="GAO44046.1"/>
    </source>
</evidence>
<evidence type="ECO:0000313" key="5">
    <source>
        <dbReference type="Proteomes" id="UP000033121"/>
    </source>
</evidence>
<organism evidence="4 5">
    <name type="scientific">Flavihumibacter petaseus NBRC 106054</name>
    <dbReference type="NCBI Taxonomy" id="1220578"/>
    <lineage>
        <taxon>Bacteria</taxon>
        <taxon>Pseudomonadati</taxon>
        <taxon>Bacteroidota</taxon>
        <taxon>Chitinophagia</taxon>
        <taxon>Chitinophagales</taxon>
        <taxon>Chitinophagaceae</taxon>
        <taxon>Flavihumibacter</taxon>
    </lineage>
</organism>
<dbReference type="InterPro" id="IPR012373">
    <property type="entry name" value="Ferrdict_sens_TM"/>
</dbReference>
<dbReference type="OrthoDB" id="934696at2"/>
<dbReference type="Pfam" id="PF04773">
    <property type="entry name" value="FecR"/>
    <property type="match status" value="1"/>
</dbReference>
<dbReference type="Gene3D" id="3.55.50.30">
    <property type="match status" value="1"/>
</dbReference>
<keyword evidence="1" id="KW-0812">Transmembrane</keyword>
<dbReference type="GO" id="GO:0016989">
    <property type="term" value="F:sigma factor antagonist activity"/>
    <property type="evidence" value="ECO:0007669"/>
    <property type="project" value="TreeGrafter"/>
</dbReference>
<dbReference type="RefSeq" id="WP_046370025.1">
    <property type="nucleotide sequence ID" value="NZ_BBWV01000003.1"/>
</dbReference>
<dbReference type="PANTHER" id="PTHR30273:SF2">
    <property type="entry name" value="PROTEIN FECR"/>
    <property type="match status" value="1"/>
</dbReference>
<accession>A0A0E9N305</accession>
<dbReference type="EMBL" id="BBWV01000003">
    <property type="protein sequence ID" value="GAO44046.1"/>
    <property type="molecule type" value="Genomic_DNA"/>
</dbReference>
<dbReference type="PANTHER" id="PTHR30273">
    <property type="entry name" value="PERIPLASMIC SIGNAL SENSOR AND SIGMA FACTOR ACTIVATOR FECR-RELATED"/>
    <property type="match status" value="1"/>
</dbReference>
<dbReference type="InterPro" id="IPR006860">
    <property type="entry name" value="FecR"/>
</dbReference>
<keyword evidence="1" id="KW-1133">Transmembrane helix</keyword>
<feature type="transmembrane region" description="Helical" evidence="1">
    <location>
        <begin position="78"/>
        <end position="96"/>
    </location>
</feature>
<keyword evidence="1" id="KW-0472">Membrane</keyword>
<reference evidence="4 5" key="1">
    <citation type="submission" date="2015-04" db="EMBL/GenBank/DDBJ databases">
        <title>Whole genome shotgun sequence of Flavihumibacter petaseus NBRC 106054.</title>
        <authorList>
            <person name="Miyazawa S."/>
            <person name="Hosoyama A."/>
            <person name="Hashimoto M."/>
            <person name="Noguchi M."/>
            <person name="Tsuchikane K."/>
            <person name="Ohji S."/>
            <person name="Yamazoe A."/>
            <person name="Ichikawa N."/>
            <person name="Kimura A."/>
            <person name="Fujita N."/>
        </authorList>
    </citation>
    <scope>NUCLEOTIDE SEQUENCE [LARGE SCALE GENOMIC DNA]</scope>
    <source>
        <strain evidence="4 5">NBRC 106054</strain>
    </source>
</reference>
<protein>
    <submittedName>
        <fullName evidence="4">Putative anti-sigma factor</fullName>
    </submittedName>
</protein>
<dbReference type="STRING" id="1220578.FPE01S_03_00860"/>
<feature type="domain" description="FecR protein" evidence="2">
    <location>
        <begin position="138"/>
        <end position="215"/>
    </location>
</feature>
<sequence>MDISRQLIEKFITGQCTPEEQELVSAWFREYPEKFSEYYTESSWEAFQVDESIPVPGERLWSSIQQQVSQGRARRLRTIWSVAAAIMIIITGYAVYQLSRPETTGEGTIARKAPAQKTLPPHAITPMPQTRKTIANTSDDFASSTLPDGSVVKIGPQSSITFDSLFRNNTRDIFLSGEATFTVVKDKTRPFIVHSKNFTTTALGTVFTVNDRNPSYVIIRLHSGKIVIRKEKDFAPSFNEVYLSAGQQLKVNRTSLTANVTTIAATRRPPLATPRIKPAILSFNKQSLPEVLAKLQQEYHVELQYDAAALANMEFTGVYDPSKMTLQAFLETLCLLNELNLIENNSNNFTLQIK</sequence>